<accession>A0A315V5P1</accession>
<keyword evidence="10" id="KW-1185">Reference proteome</keyword>
<dbReference type="GO" id="GO:0005576">
    <property type="term" value="C:extracellular region"/>
    <property type="evidence" value="ECO:0007669"/>
    <property type="project" value="UniProtKB-SubCell"/>
</dbReference>
<dbReference type="InterPro" id="IPR010510">
    <property type="entry name" value="FGF1-bd"/>
</dbReference>
<evidence type="ECO:0000313" key="9">
    <source>
        <dbReference type="EMBL" id="PWA18630.1"/>
    </source>
</evidence>
<dbReference type="PANTHER" id="PTHR15258">
    <property type="entry name" value="FGF BINDING PROTEIN-RELATED"/>
    <property type="match status" value="1"/>
</dbReference>
<evidence type="ECO:0000313" key="10">
    <source>
        <dbReference type="Proteomes" id="UP000250572"/>
    </source>
</evidence>
<keyword evidence="6" id="KW-0340">Growth factor binding</keyword>
<dbReference type="Pfam" id="PF06473">
    <property type="entry name" value="FGF-BP1"/>
    <property type="match status" value="2"/>
</dbReference>
<comment type="similarity">
    <text evidence="2">Belongs to the fibroblast growth factor-binding protein family.</text>
</comment>
<feature type="compositionally biased region" description="Polar residues" evidence="7">
    <location>
        <begin position="171"/>
        <end position="185"/>
    </location>
</feature>
<reference evidence="9 10" key="1">
    <citation type="journal article" date="2018" name="G3 (Bethesda)">
        <title>A High-Quality Reference Genome for the Invasive Mosquitofish Gambusia affinis Using a Chicago Library.</title>
        <authorList>
            <person name="Hoffberg S.L."/>
            <person name="Troendle N.J."/>
            <person name="Glenn T.C."/>
            <person name="Mahmud O."/>
            <person name="Louha S."/>
            <person name="Chalopin D."/>
            <person name="Bennetzen J.L."/>
            <person name="Mauricio R."/>
        </authorList>
    </citation>
    <scope>NUCLEOTIDE SEQUENCE [LARGE SCALE GENOMIC DNA]</scope>
    <source>
        <strain evidence="9">NE01/NJP1002.9</strain>
        <tissue evidence="9">Muscle</tissue>
    </source>
</reference>
<evidence type="ECO:0000256" key="3">
    <source>
        <dbReference type="ARBA" id="ARBA00022525"/>
    </source>
</evidence>
<evidence type="ECO:0000256" key="2">
    <source>
        <dbReference type="ARBA" id="ARBA00008326"/>
    </source>
</evidence>
<evidence type="ECO:0000256" key="1">
    <source>
        <dbReference type="ARBA" id="ARBA00004613"/>
    </source>
</evidence>
<evidence type="ECO:0000256" key="8">
    <source>
        <dbReference type="SAM" id="SignalP"/>
    </source>
</evidence>
<evidence type="ECO:0000256" key="7">
    <source>
        <dbReference type="SAM" id="MobiDB-lite"/>
    </source>
</evidence>
<dbReference type="EMBL" id="NHOQ01002284">
    <property type="protein sequence ID" value="PWA18630.1"/>
    <property type="molecule type" value="Genomic_DNA"/>
</dbReference>
<keyword evidence="4 8" id="KW-0732">Signal</keyword>
<feature type="compositionally biased region" description="Low complexity" evidence="7">
    <location>
        <begin position="136"/>
        <end position="150"/>
    </location>
</feature>
<feature type="signal peptide" evidence="8">
    <location>
        <begin position="1"/>
        <end position="19"/>
    </location>
</feature>
<evidence type="ECO:0000256" key="4">
    <source>
        <dbReference type="ARBA" id="ARBA00022729"/>
    </source>
</evidence>
<dbReference type="AlphaFoldDB" id="A0A315V5P1"/>
<comment type="subcellular location">
    <subcellularLocation>
        <location evidence="1">Secreted</location>
    </subcellularLocation>
</comment>
<organism evidence="9 10">
    <name type="scientific">Gambusia affinis</name>
    <name type="common">Western mosquitofish</name>
    <name type="synonym">Heterandria affinis</name>
    <dbReference type="NCBI Taxonomy" id="33528"/>
    <lineage>
        <taxon>Eukaryota</taxon>
        <taxon>Metazoa</taxon>
        <taxon>Chordata</taxon>
        <taxon>Craniata</taxon>
        <taxon>Vertebrata</taxon>
        <taxon>Euteleostomi</taxon>
        <taxon>Actinopterygii</taxon>
        <taxon>Neopterygii</taxon>
        <taxon>Teleostei</taxon>
        <taxon>Neoteleostei</taxon>
        <taxon>Acanthomorphata</taxon>
        <taxon>Ovalentaria</taxon>
        <taxon>Atherinomorphae</taxon>
        <taxon>Cyprinodontiformes</taxon>
        <taxon>Poeciliidae</taxon>
        <taxon>Poeciliinae</taxon>
        <taxon>Gambusia</taxon>
    </lineage>
</organism>
<keyword evidence="3" id="KW-0964">Secreted</keyword>
<sequence>MWTQATALLLACCLWPAEAQDERRQSIWDDPIKFLTKANDKCTMILTGQGENIKLRLSCQGNRRAYWCEYMGRPYTCSAFNKNPRHYFVQMMWVLRKQAHACQGPKEIKPHMCRKATDESQMIFSAGPFLRSRPAAQPSKQPRKSQSSAAHGRPNLTMKTPFKTARASGKVKTTQRAKSQPTAAPTESARRRMAQQYCWRGCSVDFMALLTNMAILMVLACISHQMMLGSCQRIHGRRGRGDRGHRKERSGLSRITRALKKQNSLCHNEKLLVRAGVCKQAPREAHFRLVVAQKAVTPLPYIPAAPDTATKSCLPKNKKLAKEFCSDSWSSVCTFFSTMCFSRDTSDVTMTLNVTCVGVRIHDWISCSSSPHGDVPSSRTHKLKLALSFLAEAEQPFHIWGKIVPWQKRLFICQELSCDGRAHTCVHTYAATWQSRCDSSNEGLQIDEKHPRITTLCLVDIGKDFADIFNLITSPGGQDLNQYLIISPCTLGSKQSKCVLKQQGPKQKDLVGTESPVQQNAWFEFHANTPLKTTLDRAGCSIDFPTEFPSCLKSIQRSSSISNRSPKSIPRYKLRFQPHPSDRGSEVDATRNVLGAGIESALQLGSASPLSDAVHKASLPIYQEGERVRYIRSQQHGSSSNELKFAPQDRHGGEEAIDVVNSQMEGLILELVLFSNLNQPVHKDGSHAKKGCDDSWNNND</sequence>
<evidence type="ECO:0000256" key="5">
    <source>
        <dbReference type="ARBA" id="ARBA00023157"/>
    </source>
</evidence>
<evidence type="ECO:0008006" key="11">
    <source>
        <dbReference type="Google" id="ProtNLM"/>
    </source>
</evidence>
<comment type="caution">
    <text evidence="9">The sequence shown here is derived from an EMBL/GenBank/DDBJ whole genome shotgun (WGS) entry which is preliminary data.</text>
</comment>
<evidence type="ECO:0000256" key="6">
    <source>
        <dbReference type="ARBA" id="ARBA00023183"/>
    </source>
</evidence>
<dbReference type="PANTHER" id="PTHR15258:SF1">
    <property type="entry name" value="FIBROBLAST GROWTH FACTOR-BINDING PROTEIN 2"/>
    <property type="match status" value="1"/>
</dbReference>
<feature type="region of interest" description="Disordered" evidence="7">
    <location>
        <begin position="132"/>
        <end position="189"/>
    </location>
</feature>
<proteinExistence type="inferred from homology"/>
<gene>
    <name evidence="9" type="ORF">CCH79_00005565</name>
</gene>
<dbReference type="Proteomes" id="UP000250572">
    <property type="component" value="Unassembled WGS sequence"/>
</dbReference>
<dbReference type="GO" id="GO:0007267">
    <property type="term" value="P:cell-cell signaling"/>
    <property type="evidence" value="ECO:0007669"/>
    <property type="project" value="TreeGrafter"/>
</dbReference>
<dbReference type="GO" id="GO:0019838">
    <property type="term" value="F:growth factor binding"/>
    <property type="evidence" value="ECO:0007669"/>
    <property type="project" value="UniProtKB-KW"/>
</dbReference>
<feature type="chain" id="PRO_5016317888" description="Fibroblast growth factor binding protein 2a" evidence="8">
    <location>
        <begin position="20"/>
        <end position="700"/>
    </location>
</feature>
<keyword evidence="5" id="KW-1015">Disulfide bond</keyword>
<protein>
    <recommendedName>
        <fullName evidence="11">Fibroblast growth factor binding protein 2a</fullName>
    </recommendedName>
</protein>
<name>A0A315V5P1_GAMAF</name>